<name>A0A1T5ESR2_9SPHI</name>
<reference evidence="2" key="1">
    <citation type="submission" date="2017-02" db="EMBL/GenBank/DDBJ databases">
        <authorList>
            <person name="Varghese N."/>
            <person name="Submissions S."/>
        </authorList>
    </citation>
    <scope>NUCLEOTIDE SEQUENCE [LARGE SCALE GENOMIC DNA]</scope>
    <source>
        <strain evidence="2">DSM 22385</strain>
    </source>
</reference>
<protein>
    <submittedName>
        <fullName evidence="1">Susd and RagB outer membrane lipoprotein</fullName>
    </submittedName>
</protein>
<dbReference type="Proteomes" id="UP000189981">
    <property type="component" value="Unassembled WGS sequence"/>
</dbReference>
<dbReference type="EMBL" id="FUYR01000004">
    <property type="protein sequence ID" value="SKB86985.1"/>
    <property type="molecule type" value="Genomic_DNA"/>
</dbReference>
<evidence type="ECO:0000313" key="1">
    <source>
        <dbReference type="EMBL" id="SKB86985.1"/>
    </source>
</evidence>
<gene>
    <name evidence="1" type="ORF">SAMN05661099_3184</name>
</gene>
<dbReference type="RefSeq" id="WP_079703690.1">
    <property type="nucleotide sequence ID" value="NZ_FUYR01000004.1"/>
</dbReference>
<proteinExistence type="predicted"/>
<dbReference type="InterPro" id="IPR011990">
    <property type="entry name" value="TPR-like_helical_dom_sf"/>
</dbReference>
<dbReference type="InterPro" id="IPR024302">
    <property type="entry name" value="SusD-like"/>
</dbReference>
<sequence length="531" mass="58544">MKKILNSYRLPLVTKVLILVMLFTGCTDKFDEINTPGNLLSDDKIDGATVGQAFGYAQYYGLGATYVQVEQNLHADLYAQYFTSTVANFSTERYTPNGTWVDLFWRDFYSNPALMQLTTEKVTAENKMTLANAIAKVWRVQIYHRMTDYFGPIIYSKFGNQETSVPFDDQKDIYTDFFKTLDEAVAVLKSGTTGYAFGTNDQVYQGNSARWLKFANSLRLRLAMRLAYVDAAKAKTEAEKAVADGLILTNADNAALTSTLNNTNILSRITYLGDFRASSSLMSALRGYSDPRLPVYYSPAVSSGQYAALRNGLPASDRGSTLAPANSFVGPQWLGNPPRPGTTNPTVILTASEVAFLRAEGALRGWNMGGTAESFYNSGIALSITQNVPTATGAQITAYQTSTSTPMALPDKWNSPAMNDVPVLYNSAGSFERQLEQIITQKWIALYPDGYEAWAERRRTGYPRGYALLGSDNVGLARTELARRVIYAPSEVTTNKVAYDGALNLLGGPDDMKTRVWWDKKPLASYPVPTN</sequence>
<organism evidence="1 2">
    <name type="scientific">Daejeonella lutea</name>
    <dbReference type="NCBI Taxonomy" id="572036"/>
    <lineage>
        <taxon>Bacteria</taxon>
        <taxon>Pseudomonadati</taxon>
        <taxon>Bacteroidota</taxon>
        <taxon>Sphingobacteriia</taxon>
        <taxon>Sphingobacteriales</taxon>
        <taxon>Sphingobacteriaceae</taxon>
        <taxon>Daejeonella</taxon>
    </lineage>
</organism>
<evidence type="ECO:0000313" key="2">
    <source>
        <dbReference type="Proteomes" id="UP000189981"/>
    </source>
</evidence>
<dbReference type="Pfam" id="PF12741">
    <property type="entry name" value="SusD-like"/>
    <property type="match status" value="1"/>
</dbReference>
<dbReference type="AlphaFoldDB" id="A0A1T5ESR2"/>
<dbReference type="SUPFAM" id="SSF48452">
    <property type="entry name" value="TPR-like"/>
    <property type="match status" value="1"/>
</dbReference>
<keyword evidence="2" id="KW-1185">Reference proteome</keyword>
<dbReference type="PROSITE" id="PS51257">
    <property type="entry name" value="PROKAR_LIPOPROTEIN"/>
    <property type="match status" value="1"/>
</dbReference>
<dbReference type="Gene3D" id="1.25.40.390">
    <property type="match status" value="1"/>
</dbReference>
<dbReference type="STRING" id="572036.SAMN05661099_3184"/>
<keyword evidence="1" id="KW-0449">Lipoprotein</keyword>
<accession>A0A1T5ESR2</accession>
<dbReference type="OrthoDB" id="9766256at2"/>